<dbReference type="OMA" id="FETHRCL"/>
<dbReference type="EnsemblMetazoa" id="G21862.2">
    <property type="protein sequence ID" value="G21862.2:cds"/>
    <property type="gene ID" value="G21862"/>
</dbReference>
<proteinExistence type="predicted"/>
<feature type="domain" description="Kazal-like" evidence="5">
    <location>
        <begin position="90"/>
        <end position="145"/>
    </location>
</feature>
<dbReference type="SMART" id="SM00280">
    <property type="entry name" value="KAZAL"/>
    <property type="match status" value="2"/>
</dbReference>
<feature type="chain" id="PRO_5042431195" description="Kazal-like domain-containing protein" evidence="4">
    <location>
        <begin position="19"/>
        <end position="149"/>
    </location>
</feature>
<keyword evidence="2" id="KW-0722">Serine protease inhibitor</keyword>
<keyword evidence="3" id="KW-1015">Disulfide bond</keyword>
<accession>A0A8W8K442</accession>
<feature type="domain" description="Kazal-like" evidence="5">
    <location>
        <begin position="20"/>
        <end position="76"/>
    </location>
</feature>
<dbReference type="InterPro" id="IPR002350">
    <property type="entry name" value="Kazal_dom"/>
</dbReference>
<protein>
    <recommendedName>
        <fullName evidence="5">Kazal-like domain-containing protein</fullName>
    </recommendedName>
</protein>
<evidence type="ECO:0000256" key="4">
    <source>
        <dbReference type="SAM" id="SignalP"/>
    </source>
</evidence>
<dbReference type="Gene3D" id="3.30.60.30">
    <property type="match status" value="2"/>
</dbReference>
<dbReference type="PANTHER" id="PTHR10913:SF45">
    <property type="entry name" value="FOLLISTATIN, ISOFORM A-RELATED"/>
    <property type="match status" value="1"/>
</dbReference>
<evidence type="ECO:0000256" key="3">
    <source>
        <dbReference type="ARBA" id="ARBA00023157"/>
    </source>
</evidence>
<dbReference type="Pfam" id="PF07648">
    <property type="entry name" value="Kazal_2"/>
    <property type="match status" value="1"/>
</dbReference>
<dbReference type="AlphaFoldDB" id="A0A8W8K442"/>
<keyword evidence="4" id="KW-0732">Signal</keyword>
<evidence type="ECO:0000256" key="1">
    <source>
        <dbReference type="ARBA" id="ARBA00022690"/>
    </source>
</evidence>
<dbReference type="InterPro" id="IPR036058">
    <property type="entry name" value="Kazal_dom_sf"/>
</dbReference>
<dbReference type="GO" id="GO:0004867">
    <property type="term" value="F:serine-type endopeptidase inhibitor activity"/>
    <property type="evidence" value="ECO:0007669"/>
    <property type="project" value="UniProtKB-KW"/>
</dbReference>
<dbReference type="CDD" id="cd00104">
    <property type="entry name" value="KAZAL_FS"/>
    <property type="match status" value="2"/>
</dbReference>
<dbReference type="PANTHER" id="PTHR10913">
    <property type="entry name" value="FOLLISTATIN-RELATED"/>
    <property type="match status" value="1"/>
</dbReference>
<reference evidence="6" key="1">
    <citation type="submission" date="2022-08" db="UniProtKB">
        <authorList>
            <consortium name="EnsemblMetazoa"/>
        </authorList>
    </citation>
    <scope>IDENTIFICATION</scope>
    <source>
        <strain evidence="6">05x7-T-G4-1.051#20</strain>
    </source>
</reference>
<feature type="signal peptide" evidence="4">
    <location>
        <begin position="1"/>
        <end position="18"/>
    </location>
</feature>
<dbReference type="Pfam" id="PF00050">
    <property type="entry name" value="Kazal_1"/>
    <property type="match status" value="1"/>
</dbReference>
<keyword evidence="7" id="KW-1185">Reference proteome</keyword>
<evidence type="ECO:0000259" key="5">
    <source>
        <dbReference type="PROSITE" id="PS51465"/>
    </source>
</evidence>
<dbReference type="OrthoDB" id="126772at2759"/>
<dbReference type="EnsemblMetazoa" id="G21862.1">
    <property type="protein sequence ID" value="G21862.1:cds"/>
    <property type="gene ID" value="G21862"/>
</dbReference>
<organism evidence="6 7">
    <name type="scientific">Magallana gigas</name>
    <name type="common">Pacific oyster</name>
    <name type="synonym">Crassostrea gigas</name>
    <dbReference type="NCBI Taxonomy" id="29159"/>
    <lineage>
        <taxon>Eukaryota</taxon>
        <taxon>Metazoa</taxon>
        <taxon>Spiralia</taxon>
        <taxon>Lophotrochozoa</taxon>
        <taxon>Mollusca</taxon>
        <taxon>Bivalvia</taxon>
        <taxon>Autobranchia</taxon>
        <taxon>Pteriomorphia</taxon>
        <taxon>Ostreida</taxon>
        <taxon>Ostreoidea</taxon>
        <taxon>Ostreidae</taxon>
        <taxon>Magallana</taxon>
    </lineage>
</organism>
<dbReference type="InterPro" id="IPR050653">
    <property type="entry name" value="Prot_Inhib_GrowthFact_Antg"/>
</dbReference>
<evidence type="ECO:0000313" key="7">
    <source>
        <dbReference type="Proteomes" id="UP000005408"/>
    </source>
</evidence>
<sequence>MKAVLLLAILSSVAFVFAMKRRVAHCSLLMEQVCYTQGHDPQCGTNNFTFYNKCEFAQTHCKNPYIHLAHSGPCDGDSHNSMNLTHGQELVFELFCKSVTSHSCPDDFAEVCGSDGVTYINHCFFETHRCLHPDLYINFEAPCSTNPVG</sequence>
<name>A0A8W8K442_MAGGI</name>
<dbReference type="SUPFAM" id="SSF100895">
    <property type="entry name" value="Kazal-type serine protease inhibitors"/>
    <property type="match status" value="2"/>
</dbReference>
<dbReference type="PROSITE" id="PS51465">
    <property type="entry name" value="KAZAL_2"/>
    <property type="match status" value="2"/>
</dbReference>
<evidence type="ECO:0000256" key="2">
    <source>
        <dbReference type="ARBA" id="ARBA00022900"/>
    </source>
</evidence>
<evidence type="ECO:0000313" key="6">
    <source>
        <dbReference type="EnsemblMetazoa" id="G21862.2:cds"/>
    </source>
</evidence>
<dbReference type="GO" id="GO:0005576">
    <property type="term" value="C:extracellular region"/>
    <property type="evidence" value="ECO:0007669"/>
    <property type="project" value="TreeGrafter"/>
</dbReference>
<keyword evidence="1" id="KW-0646">Protease inhibitor</keyword>
<dbReference type="Proteomes" id="UP000005408">
    <property type="component" value="Unassembled WGS sequence"/>
</dbReference>